<dbReference type="EMBL" id="VIKT02000006">
    <property type="protein sequence ID" value="NHF62601.1"/>
    <property type="molecule type" value="Genomic_DNA"/>
</dbReference>
<feature type="transmembrane region" description="Helical" evidence="2">
    <location>
        <begin position="342"/>
        <end position="362"/>
    </location>
</feature>
<comment type="similarity">
    <text evidence="1">Belongs to the AB hydrolase superfamily.</text>
</comment>
<organism evidence="3 4">
    <name type="scientific">Microcella pacifica</name>
    <dbReference type="NCBI Taxonomy" id="2591847"/>
    <lineage>
        <taxon>Bacteria</taxon>
        <taxon>Bacillati</taxon>
        <taxon>Actinomycetota</taxon>
        <taxon>Actinomycetes</taxon>
        <taxon>Micrococcales</taxon>
        <taxon>Microbacteriaceae</taxon>
        <taxon>Microcella</taxon>
    </lineage>
</organism>
<keyword evidence="3" id="KW-0378">Hydrolase</keyword>
<comment type="caution">
    <text evidence="3">The sequence shown here is derived from an EMBL/GenBank/DDBJ whole genome shotgun (WGS) entry which is preliminary data.</text>
</comment>
<feature type="transmembrane region" description="Helical" evidence="2">
    <location>
        <begin position="430"/>
        <end position="455"/>
    </location>
</feature>
<dbReference type="InterPro" id="IPR029058">
    <property type="entry name" value="AB_hydrolase_fold"/>
</dbReference>
<dbReference type="PANTHER" id="PTHR22946:SF8">
    <property type="entry name" value="ACETYL XYLAN ESTERASE DOMAIN-CONTAINING PROTEIN"/>
    <property type="match status" value="1"/>
</dbReference>
<keyword evidence="2" id="KW-0812">Transmembrane</keyword>
<dbReference type="PANTHER" id="PTHR22946">
    <property type="entry name" value="DIENELACTONE HYDROLASE DOMAIN-CONTAINING PROTEIN-RELATED"/>
    <property type="match status" value="1"/>
</dbReference>
<protein>
    <submittedName>
        <fullName evidence="3">Alpha/beta hydrolase</fullName>
    </submittedName>
</protein>
<proteinExistence type="inferred from homology"/>
<dbReference type="InterPro" id="IPR050261">
    <property type="entry name" value="FrsA_esterase"/>
</dbReference>
<feature type="transmembrane region" description="Helical" evidence="2">
    <location>
        <begin position="382"/>
        <end position="410"/>
    </location>
</feature>
<reference evidence="3 4" key="1">
    <citation type="submission" date="2020-03" db="EMBL/GenBank/DDBJ databases">
        <title>Chryseoglobus sp. isolated from a deep-sea seamount.</title>
        <authorList>
            <person name="Zhang D.-C."/>
        </authorList>
    </citation>
    <scope>NUCLEOTIDE SEQUENCE [LARGE SCALE GENOMIC DNA]</scope>
    <source>
        <strain evidence="3 4">KN1116</strain>
    </source>
</reference>
<keyword evidence="2" id="KW-1133">Transmembrane helix</keyword>
<evidence type="ECO:0000313" key="4">
    <source>
        <dbReference type="Proteomes" id="UP000818266"/>
    </source>
</evidence>
<dbReference type="GO" id="GO:0016787">
    <property type="term" value="F:hydrolase activity"/>
    <property type="evidence" value="ECO:0007669"/>
    <property type="project" value="UniProtKB-KW"/>
</dbReference>
<name>A0A9E5JP92_9MICO</name>
<accession>A0A9E5JP92</accession>
<evidence type="ECO:0000313" key="3">
    <source>
        <dbReference type="EMBL" id="NHF62601.1"/>
    </source>
</evidence>
<sequence length="599" mass="64556">MFALISGIGASLVQTAGGNVKVDDLKWETASGRTLNALLFTPANATAESPAPAIVVSHGWWNNREMQTPNYVELARRGYVVMSIDMYGHGNSDPLPVDEIAVGGTGMYDAVLLLADLPYVDRDAIGVTGHSNGARAANFSVPLDDASGDPLISSILLVDNDPLYVDGDGIYTNVYGSRDVGLIQAQYDEFFFRSYDENGVQLTAPRDYLGTPNAQSFLNFGADPADLTEEREGSTIYTENIDGTEAVRVIYSLPQTHPWSTTSSTAVGHLVDYFEETLPAPAPLDAGNQLWQLKEFFTALGLVGFGIMLVAIPRALLTTSAFRRLAVAPAEIAPLAGRVPKIWFWAGLAVSVVISAWSYVLVSQTPEVLGITFNAVPSFVPTGSVFFIGVWAAINGLAAAIIMIGAYFAFGRKSGMSLRGSGVLPGWKNFFHGIGLALTTVFLMYAVVFLVDYLFKTDFRLWVIGVKWFTPDKFGYALVVLPLFLLYFVANSIAINAFNRVTVAGREWVNTAILALANSLGPIILVVAQYTTFAVTGNLIPGFGGIFSIWLFPVILILAVAAIVSRKLYRATGNPYIAGFLNATVVVLISVSNTLVITY</sequence>
<evidence type="ECO:0000256" key="1">
    <source>
        <dbReference type="ARBA" id="ARBA00008645"/>
    </source>
</evidence>
<dbReference type="Gene3D" id="3.40.50.1820">
    <property type="entry name" value="alpha/beta hydrolase"/>
    <property type="match status" value="1"/>
</dbReference>
<dbReference type="Proteomes" id="UP000818266">
    <property type="component" value="Unassembled WGS sequence"/>
</dbReference>
<keyword evidence="4" id="KW-1185">Reference proteome</keyword>
<feature type="transmembrane region" description="Helical" evidence="2">
    <location>
        <begin position="475"/>
        <end position="496"/>
    </location>
</feature>
<evidence type="ECO:0000256" key="2">
    <source>
        <dbReference type="SAM" id="Phobius"/>
    </source>
</evidence>
<feature type="transmembrane region" description="Helical" evidence="2">
    <location>
        <begin position="508"/>
        <end position="530"/>
    </location>
</feature>
<keyword evidence="2" id="KW-0472">Membrane</keyword>
<dbReference type="SUPFAM" id="SSF53474">
    <property type="entry name" value="alpha/beta-Hydrolases"/>
    <property type="match status" value="1"/>
</dbReference>
<dbReference type="OrthoDB" id="9805123at2"/>
<gene>
    <name evidence="3" type="ORF">FK219_005015</name>
</gene>
<feature type="transmembrane region" description="Helical" evidence="2">
    <location>
        <begin position="576"/>
        <end position="597"/>
    </location>
</feature>
<feature type="transmembrane region" description="Helical" evidence="2">
    <location>
        <begin position="542"/>
        <end position="564"/>
    </location>
</feature>
<dbReference type="AlphaFoldDB" id="A0A9E5JP92"/>
<feature type="transmembrane region" description="Helical" evidence="2">
    <location>
        <begin position="296"/>
        <end position="317"/>
    </location>
</feature>